<evidence type="ECO:0000313" key="8">
    <source>
        <dbReference type="Proteomes" id="UP000198405"/>
    </source>
</evidence>
<organism evidence="7 8">
    <name type="scientific">Desulfurobacterium atlanticum</name>
    <dbReference type="NCBI Taxonomy" id="240169"/>
    <lineage>
        <taxon>Bacteria</taxon>
        <taxon>Pseudomonadati</taxon>
        <taxon>Aquificota</taxon>
        <taxon>Aquificia</taxon>
        <taxon>Desulfurobacteriales</taxon>
        <taxon>Desulfurobacteriaceae</taxon>
        <taxon>Desulfurobacterium</taxon>
    </lineage>
</organism>
<proteinExistence type="inferred from homology"/>
<protein>
    <recommendedName>
        <fullName evidence="5">Pseudouridine synthase</fullName>
        <ecNumber evidence="5">5.4.99.-</ecNumber>
    </recommendedName>
</protein>
<dbReference type="Proteomes" id="UP000198405">
    <property type="component" value="Unassembled WGS sequence"/>
</dbReference>
<dbReference type="Pfam" id="PF00849">
    <property type="entry name" value="PseudoU_synth_2"/>
    <property type="match status" value="1"/>
</dbReference>
<dbReference type="FunFam" id="3.30.70.1560:FF:000001">
    <property type="entry name" value="Pseudouridine synthase"/>
    <property type="match status" value="1"/>
</dbReference>
<dbReference type="SUPFAM" id="SSF55120">
    <property type="entry name" value="Pseudouridine synthase"/>
    <property type="match status" value="1"/>
</dbReference>
<evidence type="ECO:0000256" key="2">
    <source>
        <dbReference type="ARBA" id="ARBA00022884"/>
    </source>
</evidence>
<dbReference type="GO" id="GO:0000455">
    <property type="term" value="P:enzyme-directed rRNA pseudouridine synthesis"/>
    <property type="evidence" value="ECO:0007669"/>
    <property type="project" value="UniProtKB-ARBA"/>
</dbReference>
<dbReference type="CDD" id="cd00165">
    <property type="entry name" value="S4"/>
    <property type="match status" value="1"/>
</dbReference>
<dbReference type="InterPro" id="IPR050343">
    <property type="entry name" value="RsuA_PseudoU_synthase"/>
</dbReference>
<dbReference type="CDD" id="cd02553">
    <property type="entry name" value="PseudoU_synth_RsuA"/>
    <property type="match status" value="1"/>
</dbReference>
<gene>
    <name evidence="7" type="ORF">SAMN06265340_1185</name>
</gene>
<keyword evidence="3 5" id="KW-0413">Isomerase</keyword>
<dbReference type="InterPro" id="IPR018496">
    <property type="entry name" value="PsdUridine_synth_RsuA/RluB_CS"/>
</dbReference>
<dbReference type="GO" id="GO:0003723">
    <property type="term" value="F:RNA binding"/>
    <property type="evidence" value="ECO:0007669"/>
    <property type="project" value="UniProtKB-KW"/>
</dbReference>
<name>A0A239AB93_9BACT</name>
<accession>A0A239AB93</accession>
<evidence type="ECO:0000256" key="1">
    <source>
        <dbReference type="ARBA" id="ARBA00008348"/>
    </source>
</evidence>
<dbReference type="Gene3D" id="3.30.70.580">
    <property type="entry name" value="Pseudouridine synthase I, catalytic domain, N-terminal subdomain"/>
    <property type="match status" value="1"/>
</dbReference>
<dbReference type="InterPro" id="IPR020103">
    <property type="entry name" value="PsdUridine_synth_cat_dom_sf"/>
</dbReference>
<dbReference type="AlphaFoldDB" id="A0A239AB93"/>
<evidence type="ECO:0000256" key="3">
    <source>
        <dbReference type="ARBA" id="ARBA00023235"/>
    </source>
</evidence>
<keyword evidence="8" id="KW-1185">Reference proteome</keyword>
<dbReference type="SMART" id="SM00363">
    <property type="entry name" value="S4"/>
    <property type="match status" value="1"/>
</dbReference>
<dbReference type="InterPro" id="IPR036986">
    <property type="entry name" value="S4_RNA-bd_sf"/>
</dbReference>
<evidence type="ECO:0000256" key="4">
    <source>
        <dbReference type="PROSITE-ProRule" id="PRU00182"/>
    </source>
</evidence>
<dbReference type="InterPro" id="IPR042092">
    <property type="entry name" value="PsdUridine_s_RsuA/RluB/E/F_cat"/>
</dbReference>
<dbReference type="GO" id="GO:0005829">
    <property type="term" value="C:cytosol"/>
    <property type="evidence" value="ECO:0007669"/>
    <property type="project" value="UniProtKB-ARBA"/>
</dbReference>
<dbReference type="GO" id="GO:0120159">
    <property type="term" value="F:rRNA pseudouridine synthase activity"/>
    <property type="evidence" value="ECO:0007669"/>
    <property type="project" value="UniProtKB-ARBA"/>
</dbReference>
<comment type="similarity">
    <text evidence="1 5">Belongs to the pseudouridine synthase RsuA family.</text>
</comment>
<feature type="domain" description="RNA-binding S4" evidence="6">
    <location>
        <begin position="5"/>
        <end position="61"/>
    </location>
</feature>
<dbReference type="FunFam" id="3.10.290.10:FF:000003">
    <property type="entry name" value="Pseudouridine synthase"/>
    <property type="match status" value="1"/>
</dbReference>
<sequence length="246" mass="27933">MASKLRLDKLLSESGFGTRKEVKYLIKKGTVTVNGEQIKDPGFKVDPEKEKIEVNGEPVIHIKDIYLILHKPAGYITSTKDKEATVMELISDVPRFEKLFPVGRLDKDTEGLLFITNDGELAHRLTHPKWKVPKRYYVVIEGKLSENSKNLLEKGVKLGDFISKPAKVKVIKVHENTSEIEIEITEGKYHQIKRMLKKVGNPVIYLKRISFGTLKLGKLPKGEYRFLNDEEVKKLKKAVGLLPASN</sequence>
<dbReference type="Gene3D" id="3.10.290.10">
    <property type="entry name" value="RNA-binding S4 domain"/>
    <property type="match status" value="1"/>
</dbReference>
<dbReference type="SUPFAM" id="SSF55174">
    <property type="entry name" value="Alpha-L RNA-binding motif"/>
    <property type="match status" value="1"/>
</dbReference>
<evidence type="ECO:0000313" key="7">
    <source>
        <dbReference type="EMBL" id="SNR92611.1"/>
    </source>
</evidence>
<evidence type="ECO:0000256" key="5">
    <source>
        <dbReference type="RuleBase" id="RU003887"/>
    </source>
</evidence>
<dbReference type="EC" id="5.4.99.-" evidence="5"/>
<dbReference type="NCBIfam" id="TIGR00093">
    <property type="entry name" value="pseudouridine synthase"/>
    <property type="match status" value="1"/>
</dbReference>
<dbReference type="InterPro" id="IPR000748">
    <property type="entry name" value="PsdUridine_synth_RsuA/RluB/E/F"/>
</dbReference>
<evidence type="ECO:0000259" key="6">
    <source>
        <dbReference type="SMART" id="SM00363"/>
    </source>
</evidence>
<dbReference type="Gene3D" id="3.30.70.1560">
    <property type="entry name" value="Alpha-L RNA-binding motif"/>
    <property type="match status" value="1"/>
</dbReference>
<dbReference type="PROSITE" id="PS50889">
    <property type="entry name" value="S4"/>
    <property type="match status" value="1"/>
</dbReference>
<keyword evidence="2 4" id="KW-0694">RNA-binding</keyword>
<dbReference type="EMBL" id="FZOB01000018">
    <property type="protein sequence ID" value="SNR92611.1"/>
    <property type="molecule type" value="Genomic_DNA"/>
</dbReference>
<dbReference type="PROSITE" id="PS01149">
    <property type="entry name" value="PSI_RSU"/>
    <property type="match status" value="1"/>
</dbReference>
<dbReference type="RefSeq" id="WP_180706474.1">
    <property type="nucleotide sequence ID" value="NZ_FZOB01000018.1"/>
</dbReference>
<dbReference type="InterPro" id="IPR006145">
    <property type="entry name" value="PsdUridine_synth_RsuA/RluA"/>
</dbReference>
<dbReference type="Pfam" id="PF01479">
    <property type="entry name" value="S4"/>
    <property type="match status" value="1"/>
</dbReference>
<dbReference type="InterPro" id="IPR020094">
    <property type="entry name" value="TruA/RsuA/RluB/E/F_N"/>
</dbReference>
<dbReference type="PANTHER" id="PTHR47683:SF4">
    <property type="entry name" value="PSEUDOURIDINE SYNTHASE"/>
    <property type="match status" value="1"/>
</dbReference>
<dbReference type="InterPro" id="IPR002942">
    <property type="entry name" value="S4_RNA-bd"/>
</dbReference>
<dbReference type="PANTHER" id="PTHR47683">
    <property type="entry name" value="PSEUDOURIDINE SYNTHASE FAMILY PROTEIN-RELATED"/>
    <property type="match status" value="1"/>
</dbReference>
<reference evidence="8" key="1">
    <citation type="submission" date="2017-06" db="EMBL/GenBank/DDBJ databases">
        <authorList>
            <person name="Varghese N."/>
            <person name="Submissions S."/>
        </authorList>
    </citation>
    <scope>NUCLEOTIDE SEQUENCE [LARGE SCALE GENOMIC DNA]</scope>
    <source>
        <strain evidence="8">DSM 15668</strain>
    </source>
</reference>